<dbReference type="Pfam" id="PF13365">
    <property type="entry name" value="Trypsin_2"/>
    <property type="match status" value="1"/>
</dbReference>
<accession>A0A1S8TF95</accession>
<gene>
    <name evidence="1" type="ORF">CLPUN_27050</name>
</gene>
<dbReference type="OrthoDB" id="9757917at2"/>
<dbReference type="AlphaFoldDB" id="A0A1S8TF95"/>
<sequence length="952" mass="113010">MELEKFVVRIICGDNEKDKNGILGTGFFIDRSIVITAYHVVSNYDDLGDKIFVNPINLGDDKFYEAKIVDMKEKSQIAILELNEKFDINELKFTIDYNINPQKDQWRTFGYPKVKRRKGHIEKGLVSRLLSKLNSENTNIDLEISSSNINDLSGLSGAPFVINDMLLGVIIEQSEAAGKIISIGAISITELKEVIPLKYITENIYIKKLKELSYKHTQNEINKNIINKKYVKNIFVETGDLKEKTRYFTDKILFYYKLLEDIECLTFRNLNYYLSKFNLPIFKIEIEDELKTNTNIFNINERLDKIEVKIKKILSELNSLNIKVEEKFKQDIAPNRIFGFEQNLYKIQNECIVEGTLTKYLDKIRLMKASIFLITAKAGQGKTNFICDFVENFLHKKNIITLYFNAKDFNVFDIENYIHDVVFKKEYKLDEIKKLLNESRTNDDKDIVIIIDGLNENSNIAEFREKLILFIDEFKLNCKFILTCREEYFEDRYRKLVEHFGEKELYHNRVNNFNRNDIEKERLFYGYFKFFNLSTTNIAENVFETLTEDTLLLRTFCEAYGDINENEQIVLPLMYDIYKYDVFKKYFDKKFMTIKEKKFSDIENCEKCSYEKLLSDLAEYMIVNEKYTDIPKNTINSFANKELLKDIVDEDIVFREDIIIKKGLTNKEELVINFTFDEFRDYLIAKHLLELFGVKSSTEYYDLIYNITNNPSEVIEGVQKYIFYQGKIYNDKDFNEILFKQDWYEKVFLTNIYSVEDKYIVNEDIEKISRIFKKDIKYASKIIVNLLHRYDIKYFNKLNTEILINIILSLQEDEFRDLVIPIFKEVKSLYTFERKYMYFPMDDFLKFLYKLLEEKGNLDGHKFLFEFLIIIIGTNYKVLNVFVEFLKREQNSAANILFKFSKSNLKVLNSNVQKIINDVLSKNKELNLSEEVSKKLKLIYDKSRKNFNYRGL</sequence>
<dbReference type="Gene3D" id="2.40.10.120">
    <property type="match status" value="1"/>
</dbReference>
<organism evidence="1 2">
    <name type="scientific">Clostridium puniceum</name>
    <dbReference type="NCBI Taxonomy" id="29367"/>
    <lineage>
        <taxon>Bacteria</taxon>
        <taxon>Bacillati</taxon>
        <taxon>Bacillota</taxon>
        <taxon>Clostridia</taxon>
        <taxon>Eubacteriales</taxon>
        <taxon>Clostridiaceae</taxon>
        <taxon>Clostridium</taxon>
    </lineage>
</organism>
<dbReference type="SUPFAM" id="SSF52540">
    <property type="entry name" value="P-loop containing nucleoside triphosphate hydrolases"/>
    <property type="match status" value="1"/>
</dbReference>
<keyword evidence="2" id="KW-1185">Reference proteome</keyword>
<dbReference type="RefSeq" id="WP_077847804.1">
    <property type="nucleotide sequence ID" value="NZ_LZZM01000173.1"/>
</dbReference>
<dbReference type="InterPro" id="IPR009003">
    <property type="entry name" value="Peptidase_S1_PA"/>
</dbReference>
<name>A0A1S8TF95_9CLOT</name>
<protein>
    <recommendedName>
        <fullName evidence="3">Trypsin</fullName>
    </recommendedName>
</protein>
<evidence type="ECO:0008006" key="3">
    <source>
        <dbReference type="Google" id="ProtNLM"/>
    </source>
</evidence>
<dbReference type="SUPFAM" id="SSF50494">
    <property type="entry name" value="Trypsin-like serine proteases"/>
    <property type="match status" value="1"/>
</dbReference>
<evidence type="ECO:0000313" key="1">
    <source>
        <dbReference type="EMBL" id="OOM76473.1"/>
    </source>
</evidence>
<proteinExistence type="predicted"/>
<reference evidence="1 2" key="1">
    <citation type="submission" date="2016-05" db="EMBL/GenBank/DDBJ databases">
        <title>Microbial solvent formation.</title>
        <authorList>
            <person name="Poehlein A."/>
            <person name="Montoya Solano J.D."/>
            <person name="Flitsch S."/>
            <person name="Krabben P."/>
            <person name="Duerre P."/>
            <person name="Daniel R."/>
        </authorList>
    </citation>
    <scope>NUCLEOTIDE SEQUENCE [LARGE SCALE GENOMIC DNA]</scope>
    <source>
        <strain evidence="1 2">DSM 2619</strain>
    </source>
</reference>
<dbReference type="Proteomes" id="UP000190890">
    <property type="component" value="Unassembled WGS sequence"/>
</dbReference>
<dbReference type="EMBL" id="LZZM01000173">
    <property type="protein sequence ID" value="OOM76473.1"/>
    <property type="molecule type" value="Genomic_DNA"/>
</dbReference>
<dbReference type="STRING" id="29367.CLPUN_27050"/>
<evidence type="ECO:0000313" key="2">
    <source>
        <dbReference type="Proteomes" id="UP000190890"/>
    </source>
</evidence>
<dbReference type="InterPro" id="IPR027417">
    <property type="entry name" value="P-loop_NTPase"/>
</dbReference>
<comment type="caution">
    <text evidence="1">The sequence shown here is derived from an EMBL/GenBank/DDBJ whole genome shotgun (WGS) entry which is preliminary data.</text>
</comment>